<dbReference type="RefSeq" id="XP_024737039.1">
    <property type="nucleotide sequence ID" value="XM_024883070.1"/>
</dbReference>
<name>A0A2J6TAT9_9HELO</name>
<dbReference type="OrthoDB" id="3799661at2759"/>
<dbReference type="InParanoid" id="A0A2J6TAT9"/>
<feature type="compositionally biased region" description="Basic and acidic residues" evidence="1">
    <location>
        <begin position="279"/>
        <end position="310"/>
    </location>
</feature>
<evidence type="ECO:0000313" key="2">
    <source>
        <dbReference type="EMBL" id="PMD60135.1"/>
    </source>
</evidence>
<protein>
    <submittedName>
        <fullName evidence="2">Uncharacterized protein</fullName>
    </submittedName>
</protein>
<accession>A0A2J6TAT9</accession>
<feature type="region of interest" description="Disordered" evidence="1">
    <location>
        <begin position="336"/>
        <end position="390"/>
    </location>
</feature>
<feature type="compositionally biased region" description="Polar residues" evidence="1">
    <location>
        <begin position="336"/>
        <end position="349"/>
    </location>
</feature>
<proteinExistence type="predicted"/>
<organism evidence="2 3">
    <name type="scientific">Hyaloscypha bicolor E</name>
    <dbReference type="NCBI Taxonomy" id="1095630"/>
    <lineage>
        <taxon>Eukaryota</taxon>
        <taxon>Fungi</taxon>
        <taxon>Dikarya</taxon>
        <taxon>Ascomycota</taxon>
        <taxon>Pezizomycotina</taxon>
        <taxon>Leotiomycetes</taxon>
        <taxon>Helotiales</taxon>
        <taxon>Hyaloscyphaceae</taxon>
        <taxon>Hyaloscypha</taxon>
        <taxon>Hyaloscypha bicolor</taxon>
    </lineage>
</organism>
<feature type="region of interest" description="Disordered" evidence="1">
    <location>
        <begin position="1"/>
        <end position="46"/>
    </location>
</feature>
<dbReference type="Proteomes" id="UP000235371">
    <property type="component" value="Unassembled WGS sequence"/>
</dbReference>
<dbReference type="EMBL" id="KZ613791">
    <property type="protein sequence ID" value="PMD60135.1"/>
    <property type="molecule type" value="Genomic_DNA"/>
</dbReference>
<evidence type="ECO:0000256" key="1">
    <source>
        <dbReference type="SAM" id="MobiDB-lite"/>
    </source>
</evidence>
<dbReference type="GeneID" id="36591147"/>
<reference evidence="2 3" key="1">
    <citation type="submission" date="2016-04" db="EMBL/GenBank/DDBJ databases">
        <title>A degradative enzymes factory behind the ericoid mycorrhizal symbiosis.</title>
        <authorList>
            <consortium name="DOE Joint Genome Institute"/>
            <person name="Martino E."/>
            <person name="Morin E."/>
            <person name="Grelet G."/>
            <person name="Kuo A."/>
            <person name="Kohler A."/>
            <person name="Daghino S."/>
            <person name="Barry K."/>
            <person name="Choi C."/>
            <person name="Cichocki N."/>
            <person name="Clum A."/>
            <person name="Copeland A."/>
            <person name="Hainaut M."/>
            <person name="Haridas S."/>
            <person name="Labutti K."/>
            <person name="Lindquist E."/>
            <person name="Lipzen A."/>
            <person name="Khouja H.-R."/>
            <person name="Murat C."/>
            <person name="Ohm R."/>
            <person name="Olson A."/>
            <person name="Spatafora J."/>
            <person name="Veneault-Fourrey C."/>
            <person name="Henrissat B."/>
            <person name="Grigoriev I."/>
            <person name="Martin F."/>
            <person name="Perotto S."/>
        </authorList>
    </citation>
    <scope>NUCLEOTIDE SEQUENCE [LARGE SCALE GENOMIC DNA]</scope>
    <source>
        <strain evidence="2 3">E</strain>
    </source>
</reference>
<feature type="region of interest" description="Disordered" evidence="1">
    <location>
        <begin position="279"/>
        <end position="311"/>
    </location>
</feature>
<feature type="compositionally biased region" description="Polar residues" evidence="1">
    <location>
        <begin position="356"/>
        <end position="390"/>
    </location>
</feature>
<feature type="compositionally biased region" description="Polar residues" evidence="1">
    <location>
        <begin position="14"/>
        <end position="23"/>
    </location>
</feature>
<evidence type="ECO:0000313" key="3">
    <source>
        <dbReference type="Proteomes" id="UP000235371"/>
    </source>
</evidence>
<gene>
    <name evidence="2" type="ORF">K444DRAFT_629558</name>
</gene>
<dbReference type="AlphaFoldDB" id="A0A2J6TAT9"/>
<sequence>MSSPPAANVRNGFLSVSSADGANSPSARRRSASVTPSVGSSRSRITLVEENPELASYYGPDTDEPYNKTTTKVYAPRYTWFEHLLGLFCINVAARKEPIVRIEEPENKKMSVDETDSPWILPVYVLSSRKDSNKQQVPKEGKCTIDTGNHQGNIVSREFVLNVLQLPEATFKQLTKEEEKGAIGITDHKFIPVAAIYLTWYHKKSTRVFRDMRFLISPYQHYDLIIGARSIREHQLLDVPNLMARGPGNIGRSAVNQGKPEGVTDSMFTGHSVKTELKKQVHNADERVNDLQEQKNQEVRDGEDTTKTESDLAAAKKSLTAARKALTDYDASVNSQNLQKASTAKNNVPATDESSHSTGSDSKAANIKPKNQGSWGLRSRGSQAQAQTVR</sequence>
<keyword evidence="3" id="KW-1185">Reference proteome</keyword>